<dbReference type="SMART" id="SM01130">
    <property type="entry name" value="DHDPS"/>
    <property type="match status" value="1"/>
</dbReference>
<protein>
    <submittedName>
        <fullName evidence="5">4-hydroxy-tetrahydrodipicolinate synthase</fullName>
        <ecNumber evidence="5">4.3.3.7</ecNumber>
    </submittedName>
</protein>
<keyword evidence="1 2" id="KW-0456">Lyase</keyword>
<dbReference type="PANTHER" id="PTHR12128:SF67">
    <property type="entry name" value="BLR3884 PROTEIN"/>
    <property type="match status" value="1"/>
</dbReference>
<proteinExistence type="inferred from homology"/>
<dbReference type="InterPro" id="IPR002220">
    <property type="entry name" value="DapA-like"/>
</dbReference>
<dbReference type="Proteomes" id="UP000532010">
    <property type="component" value="Unassembled WGS sequence"/>
</dbReference>
<dbReference type="Pfam" id="PF00701">
    <property type="entry name" value="DHDPS"/>
    <property type="match status" value="1"/>
</dbReference>
<dbReference type="PANTHER" id="PTHR12128">
    <property type="entry name" value="DIHYDRODIPICOLINATE SYNTHASE"/>
    <property type="match status" value="1"/>
</dbReference>
<dbReference type="PIRSF" id="PIRSF001365">
    <property type="entry name" value="DHDPS"/>
    <property type="match status" value="1"/>
</dbReference>
<dbReference type="AlphaFoldDB" id="A0A7W4VNJ7"/>
<dbReference type="EMBL" id="JACHWB010000004">
    <property type="protein sequence ID" value="MBB3020366.1"/>
    <property type="molecule type" value="Genomic_DNA"/>
</dbReference>
<evidence type="ECO:0000256" key="1">
    <source>
        <dbReference type="ARBA" id="ARBA00023239"/>
    </source>
</evidence>
<feature type="active site" description="Schiff-base intermediate with substrate" evidence="3">
    <location>
        <position position="194"/>
    </location>
</feature>
<evidence type="ECO:0000313" key="5">
    <source>
        <dbReference type="EMBL" id="MBB3020366.1"/>
    </source>
</evidence>
<dbReference type="RefSeq" id="WP_246408237.1">
    <property type="nucleotide sequence ID" value="NZ_JACHWB010000004.1"/>
</dbReference>
<evidence type="ECO:0000313" key="6">
    <source>
        <dbReference type="Proteomes" id="UP000532010"/>
    </source>
</evidence>
<dbReference type="InterPro" id="IPR013785">
    <property type="entry name" value="Aldolase_TIM"/>
</dbReference>
<feature type="active site" description="Proton donor/acceptor" evidence="3">
    <location>
        <position position="164"/>
    </location>
</feature>
<reference evidence="5 6" key="1">
    <citation type="submission" date="2020-08" db="EMBL/GenBank/DDBJ databases">
        <title>The Agave Microbiome: Exploring the role of microbial communities in plant adaptations to desert environments.</title>
        <authorList>
            <person name="Partida-Martinez L.P."/>
        </authorList>
    </citation>
    <scope>NUCLEOTIDE SEQUENCE [LARGE SCALE GENOMIC DNA]</scope>
    <source>
        <strain evidence="5 6">AT3.9</strain>
    </source>
</reference>
<evidence type="ECO:0000256" key="4">
    <source>
        <dbReference type="PIRSR" id="PIRSR001365-2"/>
    </source>
</evidence>
<feature type="binding site" evidence="4">
    <location>
        <position position="235"/>
    </location>
    <ligand>
        <name>pyruvate</name>
        <dbReference type="ChEBI" id="CHEBI:15361"/>
    </ligand>
</feature>
<comment type="similarity">
    <text evidence="2">Belongs to the DapA family.</text>
</comment>
<dbReference type="CDD" id="cd00408">
    <property type="entry name" value="DHDPS-like"/>
    <property type="match status" value="1"/>
</dbReference>
<gene>
    <name evidence="5" type="ORF">FHR70_003447</name>
</gene>
<comment type="caution">
    <text evidence="5">The sequence shown here is derived from an EMBL/GenBank/DDBJ whole genome shotgun (WGS) entry which is preliminary data.</text>
</comment>
<sequence length="318" mass="34144">MSEINAMLQETLVTWIRTGIIDVTVSAGCFGLSAAMTTPFRSNEAVDLSRMAEHAKWCLSNGCASVTVFGTTGEGASIGISGREQVLGALAGAGIAGESVVYCVAASSVHEALAQGRMALDFGCRGLLLTPPFYFKGVSDEGLFSWFSSVLEKMGSVARGVILYNIPSVTQISLSIELIDRLKKQFPGIITGVKDSSGDWEYTQRLLDRHQDLAILIGDERYLAEGVRRGGQGAISGLANVCPDFLRPLAMNGQGDERISRLVDEVLKYPVTPAVKALVAHRTGDAAWLNVRSPFLRISAADADRLGSIFDHLFAERK</sequence>
<dbReference type="GO" id="GO:0008840">
    <property type="term" value="F:4-hydroxy-tetrahydrodipicolinate synthase activity"/>
    <property type="evidence" value="ECO:0007669"/>
    <property type="project" value="UniProtKB-EC"/>
</dbReference>
<dbReference type="SUPFAM" id="SSF51569">
    <property type="entry name" value="Aldolase"/>
    <property type="match status" value="1"/>
</dbReference>
<feature type="binding site" evidence="4">
    <location>
        <position position="72"/>
    </location>
    <ligand>
        <name>pyruvate</name>
        <dbReference type="ChEBI" id="CHEBI:15361"/>
    </ligand>
</feature>
<dbReference type="Gene3D" id="3.20.20.70">
    <property type="entry name" value="Aldolase class I"/>
    <property type="match status" value="1"/>
</dbReference>
<keyword evidence="6" id="KW-1185">Reference proteome</keyword>
<dbReference type="EC" id="4.3.3.7" evidence="5"/>
<name>A0A7W4VNJ7_9HYPH</name>
<evidence type="ECO:0000256" key="3">
    <source>
        <dbReference type="PIRSR" id="PIRSR001365-1"/>
    </source>
</evidence>
<organism evidence="5 6">
    <name type="scientific">Microvirga lupini</name>
    <dbReference type="NCBI Taxonomy" id="420324"/>
    <lineage>
        <taxon>Bacteria</taxon>
        <taxon>Pseudomonadati</taxon>
        <taxon>Pseudomonadota</taxon>
        <taxon>Alphaproteobacteria</taxon>
        <taxon>Hyphomicrobiales</taxon>
        <taxon>Methylobacteriaceae</taxon>
        <taxon>Microvirga</taxon>
    </lineage>
</organism>
<evidence type="ECO:0000256" key="2">
    <source>
        <dbReference type="PIRNR" id="PIRNR001365"/>
    </source>
</evidence>
<accession>A0A7W4VNJ7</accession>